<dbReference type="Proteomes" id="UP000033731">
    <property type="component" value="Unassembled WGS sequence"/>
</dbReference>
<dbReference type="PATRIC" id="fig|556287.8.peg.630"/>
<reference evidence="2 3" key="1">
    <citation type="journal article" date="2015" name="Phytopathology">
        <title>Genomes of Candidatus Liberibacter solanacearum haplotype A from New Zealand and the USA suggest significant genome plasticity in the species.</title>
        <authorList>
            <person name="Thompson S.M."/>
            <person name="Johnson C.P."/>
            <person name="Lu A.Y."/>
            <person name="Frampton R.A."/>
            <person name="Sullivan K.L."/>
            <person name="Fiers M.W."/>
            <person name="Crowhurst R.N."/>
            <person name="Pitman A.R."/>
            <person name="Scott I."/>
            <person name="Gudmestad N.C."/>
            <person name="Smith G.R."/>
        </authorList>
    </citation>
    <scope>NUCLEOTIDE SEQUENCE [LARGE SCALE GENOMIC DNA]</scope>
    <source>
        <strain evidence="2 3">LsoNZ1</strain>
    </source>
</reference>
<dbReference type="AlphaFoldDB" id="A0A0F4VKX4"/>
<keyword evidence="1" id="KW-0472">Membrane</keyword>
<comment type="caution">
    <text evidence="2">The sequence shown here is derived from an EMBL/GenBank/DDBJ whole genome shotgun (WGS) entry which is preliminary data.</text>
</comment>
<evidence type="ECO:0000313" key="3">
    <source>
        <dbReference type="Proteomes" id="UP000033731"/>
    </source>
</evidence>
<evidence type="ECO:0000313" key="2">
    <source>
        <dbReference type="EMBL" id="KJZ81915.1"/>
    </source>
</evidence>
<keyword evidence="3" id="KW-1185">Reference proteome</keyword>
<proteinExistence type="predicted"/>
<dbReference type="EMBL" id="JMTK01000002">
    <property type="protein sequence ID" value="KJZ81915.1"/>
    <property type="molecule type" value="Genomic_DNA"/>
</dbReference>
<keyword evidence="1" id="KW-1133">Transmembrane helix</keyword>
<keyword evidence="1" id="KW-0812">Transmembrane</keyword>
<feature type="transmembrane region" description="Helical" evidence="1">
    <location>
        <begin position="65"/>
        <end position="84"/>
    </location>
</feature>
<accession>A0A0F4VKX4</accession>
<sequence length="92" mass="10300">MAKRPEQTVTRQEFNALIAEHKALSVKVDHINVQFKASEARDEKQQQGIEEILNILHTSKGLASFIKTSGAMAASLSAIIYALYHLKGWLHQ</sequence>
<gene>
    <name evidence="2" type="ORF">DJ66_0645</name>
</gene>
<protein>
    <submittedName>
        <fullName evidence="2">Uncharacterized protein</fullName>
    </submittedName>
</protein>
<dbReference type="RefSeq" id="WP_045960787.1">
    <property type="nucleotide sequence ID" value="NZ_JMTK01000002.1"/>
</dbReference>
<organism evidence="2 3">
    <name type="scientific">Candidatus Liberibacter solanacearum</name>
    <dbReference type="NCBI Taxonomy" id="556287"/>
    <lineage>
        <taxon>Bacteria</taxon>
        <taxon>Pseudomonadati</taxon>
        <taxon>Pseudomonadota</taxon>
        <taxon>Alphaproteobacteria</taxon>
        <taxon>Hyphomicrobiales</taxon>
        <taxon>Rhizobiaceae</taxon>
        <taxon>Liberibacter</taxon>
    </lineage>
</organism>
<name>A0A0F4VKX4_9HYPH</name>
<evidence type="ECO:0000256" key="1">
    <source>
        <dbReference type="SAM" id="Phobius"/>
    </source>
</evidence>